<feature type="transmembrane region" description="Helical" evidence="11">
    <location>
        <begin position="320"/>
        <end position="343"/>
    </location>
</feature>
<sequence length="381" mass="41287">MACPRRAGCPTARPPSPSSSRSRPRCGTTRPDTRRRTEGRGRFRTARASRQPRVFSAAFTTDTGRTVRAGSPTSDTATYTAPTGRRTVGFTGRAGDEIDKLGVLFAPRQASRLRPMRDLVNGFGYLMKGQRWAARHGRWWGFGMIPALITLVGYTAALVALFFWTDDVIAWATPFADDWSSPWLGIFRGALTILFAATCLFLAVLTFTAVTLLVGQPFYESLSEQVDRSEGGAVPDSGLSIWAELWIGLREAIALLIRVTLWSVLFFALGFIPGVGQTVIPALAFCVTGFFLTEELTSIALLRRGILLKDRRRMLRSRRLLALGFGVPLSLLFLLPLVAVFLMPGAVAGATLLVRDLTGENEDAAPQGETAGGPAGAFNGA</sequence>
<organism evidence="13 14">
    <name type="scientific">Streptomyces niphimycinicus</name>
    <dbReference type="NCBI Taxonomy" id="2842201"/>
    <lineage>
        <taxon>Bacteria</taxon>
        <taxon>Bacillati</taxon>
        <taxon>Actinomycetota</taxon>
        <taxon>Actinomycetes</taxon>
        <taxon>Kitasatosporales</taxon>
        <taxon>Streptomycetaceae</taxon>
        <taxon>Streptomyces</taxon>
    </lineage>
</organism>
<keyword evidence="8" id="KW-0764">Sulfate transport</keyword>
<comment type="subcellular location">
    <subcellularLocation>
        <location evidence="1">Membrane</location>
        <topology evidence="1">Multi-pass membrane protein</topology>
    </subcellularLocation>
</comment>
<dbReference type="InterPro" id="IPR050480">
    <property type="entry name" value="CysZ-like"/>
</dbReference>
<feature type="region of interest" description="Disordered" evidence="10">
    <location>
        <begin position="1"/>
        <end position="86"/>
    </location>
</feature>
<keyword evidence="9 11" id="KW-0472">Membrane</keyword>
<dbReference type="PANTHER" id="PTHR37468:SF1">
    <property type="entry name" value="SULFATE TRANSPORTER CYSZ"/>
    <property type="match status" value="1"/>
</dbReference>
<keyword evidence="4" id="KW-0997">Cell inner membrane</keyword>
<evidence type="ECO:0000256" key="3">
    <source>
        <dbReference type="ARBA" id="ARBA00022475"/>
    </source>
</evidence>
<evidence type="ECO:0000256" key="10">
    <source>
        <dbReference type="SAM" id="MobiDB-lite"/>
    </source>
</evidence>
<keyword evidence="6 11" id="KW-0812">Transmembrane</keyword>
<feature type="transmembrane region" description="Helical" evidence="11">
    <location>
        <begin position="139"/>
        <end position="165"/>
    </location>
</feature>
<dbReference type="PANTHER" id="PTHR37468">
    <property type="entry name" value="SULFATE TRANSPORTER CYSZ"/>
    <property type="match status" value="1"/>
</dbReference>
<feature type="compositionally biased region" description="Low complexity" evidence="10">
    <location>
        <begin position="18"/>
        <end position="30"/>
    </location>
</feature>
<evidence type="ECO:0000313" key="13">
    <source>
        <dbReference type="EMBL" id="MBU3870458.1"/>
    </source>
</evidence>
<evidence type="ECO:0000256" key="11">
    <source>
        <dbReference type="SAM" id="Phobius"/>
    </source>
</evidence>
<evidence type="ECO:0000256" key="2">
    <source>
        <dbReference type="ARBA" id="ARBA00022448"/>
    </source>
</evidence>
<evidence type="ECO:0000256" key="9">
    <source>
        <dbReference type="ARBA" id="ARBA00023136"/>
    </source>
</evidence>
<evidence type="ECO:0000259" key="12">
    <source>
        <dbReference type="Pfam" id="PF01419"/>
    </source>
</evidence>
<evidence type="ECO:0000256" key="6">
    <source>
        <dbReference type="ARBA" id="ARBA00022692"/>
    </source>
</evidence>
<feature type="transmembrane region" description="Helical" evidence="11">
    <location>
        <begin position="185"/>
        <end position="214"/>
    </location>
</feature>
<feature type="compositionally biased region" description="Basic and acidic residues" evidence="10">
    <location>
        <begin position="31"/>
        <end position="41"/>
    </location>
</feature>
<feature type="domain" description="Jacalin-type lectin" evidence="12">
    <location>
        <begin position="49"/>
        <end position="103"/>
    </location>
</feature>
<comment type="caution">
    <text evidence="13">The sequence shown here is derived from an EMBL/GenBank/DDBJ whole genome shotgun (WGS) entry which is preliminary data.</text>
</comment>
<keyword evidence="14" id="KW-1185">Reference proteome</keyword>
<gene>
    <name evidence="13" type="ORF">KN815_42385</name>
</gene>
<keyword evidence="5" id="KW-0028">Amino-acid biosynthesis</keyword>
<dbReference type="EMBL" id="JAHLEM010000772">
    <property type="protein sequence ID" value="MBU3870458.1"/>
    <property type="molecule type" value="Genomic_DNA"/>
</dbReference>
<keyword evidence="7 11" id="KW-1133">Transmembrane helix</keyword>
<dbReference type="Pfam" id="PF01419">
    <property type="entry name" value="Jacalin"/>
    <property type="match status" value="1"/>
</dbReference>
<protein>
    <submittedName>
        <fullName evidence="13">EI24 domain-containing protein</fullName>
    </submittedName>
</protein>
<dbReference type="InterPro" id="IPR059112">
    <property type="entry name" value="CysZ/EI24"/>
</dbReference>
<evidence type="ECO:0000256" key="4">
    <source>
        <dbReference type="ARBA" id="ARBA00022519"/>
    </source>
</evidence>
<evidence type="ECO:0000313" key="14">
    <source>
        <dbReference type="Proteomes" id="UP000720508"/>
    </source>
</evidence>
<reference evidence="13 14" key="1">
    <citation type="submission" date="2021-06" db="EMBL/GenBank/DDBJ databases">
        <authorList>
            <person name="Pan X."/>
        </authorList>
    </citation>
    <scope>NUCLEOTIDE SEQUENCE [LARGE SCALE GENOMIC DNA]</scope>
    <source>
        <strain evidence="13 14">4503</strain>
    </source>
</reference>
<feature type="compositionally biased region" description="Polar residues" evidence="10">
    <location>
        <begin position="71"/>
        <end position="81"/>
    </location>
</feature>
<proteinExistence type="predicted"/>
<keyword evidence="3" id="KW-1003">Cell membrane</keyword>
<accession>A0ABS6CU27</accession>
<keyword evidence="2" id="KW-0813">Transport</keyword>
<dbReference type="InterPro" id="IPR001229">
    <property type="entry name" value="Jacalin-like_lectin_dom"/>
</dbReference>
<name>A0ABS6CU27_9ACTN</name>
<dbReference type="Pfam" id="PF07264">
    <property type="entry name" value="EI24"/>
    <property type="match status" value="1"/>
</dbReference>
<feature type="transmembrane region" description="Helical" evidence="11">
    <location>
        <begin position="278"/>
        <end position="299"/>
    </location>
</feature>
<evidence type="ECO:0000256" key="1">
    <source>
        <dbReference type="ARBA" id="ARBA00004141"/>
    </source>
</evidence>
<feature type="transmembrane region" description="Helical" evidence="11">
    <location>
        <begin position="252"/>
        <end position="272"/>
    </location>
</feature>
<dbReference type="Proteomes" id="UP000720508">
    <property type="component" value="Unassembled WGS sequence"/>
</dbReference>
<evidence type="ECO:0000256" key="8">
    <source>
        <dbReference type="ARBA" id="ARBA00023032"/>
    </source>
</evidence>
<evidence type="ECO:0000256" key="7">
    <source>
        <dbReference type="ARBA" id="ARBA00022989"/>
    </source>
</evidence>
<evidence type="ECO:0000256" key="5">
    <source>
        <dbReference type="ARBA" id="ARBA00022605"/>
    </source>
</evidence>